<dbReference type="EMBL" id="OC872476">
    <property type="protein sequence ID" value="CAD7635884.1"/>
    <property type="molecule type" value="Genomic_DNA"/>
</dbReference>
<evidence type="ECO:0000256" key="1">
    <source>
        <dbReference type="SAM" id="SignalP"/>
    </source>
</evidence>
<keyword evidence="1" id="KW-0732">Signal</keyword>
<feature type="chain" id="PRO_5036211765" evidence="1">
    <location>
        <begin position="22"/>
        <end position="251"/>
    </location>
</feature>
<dbReference type="AlphaFoldDB" id="A0A7R9Q857"/>
<organism evidence="2">
    <name type="scientific">Medioppia subpectinata</name>
    <dbReference type="NCBI Taxonomy" id="1979941"/>
    <lineage>
        <taxon>Eukaryota</taxon>
        <taxon>Metazoa</taxon>
        <taxon>Ecdysozoa</taxon>
        <taxon>Arthropoda</taxon>
        <taxon>Chelicerata</taxon>
        <taxon>Arachnida</taxon>
        <taxon>Acari</taxon>
        <taxon>Acariformes</taxon>
        <taxon>Sarcoptiformes</taxon>
        <taxon>Oribatida</taxon>
        <taxon>Brachypylina</taxon>
        <taxon>Oppioidea</taxon>
        <taxon>Oppiidae</taxon>
        <taxon>Medioppia</taxon>
    </lineage>
</organism>
<dbReference type="PANTHER" id="PTHR33964">
    <property type="entry name" value="RE45066P-RELATED"/>
    <property type="match status" value="1"/>
</dbReference>
<accession>A0A7R9Q857</accession>
<dbReference type="OrthoDB" id="6490258at2759"/>
<sequence length="251" mass="28214">MSNFVKILIICTIGLTADVMSRPHCQVSEASADECGERLMFIGQQSTGLPKSDAEMKTRCDNVNEGLQCLKKYSKTCLDPFATQIMNIVMKNGDKMEAKYCKDDGERKKLLDAFMCAKDADLGPLHLCMEKFIVQMEHLPQVNGDHRIPATCCSFQLMDKCVKETSQHVCTQKDKVEYMTKFLTEMTGELIKTGCGRFDSLSHCDNAMDKTEWQNLKNLVASDDPKEIAAKRVNTSPFVALKSVLKNLMEE</sequence>
<dbReference type="PANTHER" id="PTHR33964:SF1">
    <property type="entry name" value="RE45066P"/>
    <property type="match status" value="1"/>
</dbReference>
<dbReference type="EMBL" id="CAJPIZ010017901">
    <property type="protein sequence ID" value="CAG2116314.1"/>
    <property type="molecule type" value="Genomic_DNA"/>
</dbReference>
<dbReference type="Proteomes" id="UP000759131">
    <property type="component" value="Unassembled WGS sequence"/>
</dbReference>
<protein>
    <submittedName>
        <fullName evidence="2">Uncharacterized protein</fullName>
    </submittedName>
</protein>
<feature type="signal peptide" evidence="1">
    <location>
        <begin position="1"/>
        <end position="21"/>
    </location>
</feature>
<keyword evidence="3" id="KW-1185">Reference proteome</keyword>
<evidence type="ECO:0000313" key="2">
    <source>
        <dbReference type="EMBL" id="CAD7635884.1"/>
    </source>
</evidence>
<reference evidence="2" key="1">
    <citation type="submission" date="2020-11" db="EMBL/GenBank/DDBJ databases">
        <authorList>
            <person name="Tran Van P."/>
        </authorList>
    </citation>
    <scope>NUCLEOTIDE SEQUENCE</scope>
</reference>
<proteinExistence type="predicted"/>
<name>A0A7R9Q857_9ACAR</name>
<evidence type="ECO:0000313" key="3">
    <source>
        <dbReference type="Proteomes" id="UP000759131"/>
    </source>
</evidence>
<gene>
    <name evidence="2" type="ORF">OSB1V03_LOCUS16275</name>
</gene>